<dbReference type="AlphaFoldDB" id="A0A7Y2JXI5"/>
<dbReference type="InterPro" id="IPR038765">
    <property type="entry name" value="Papain-like_cys_pep_sf"/>
</dbReference>
<comment type="caution">
    <text evidence="1">The sequence shown here is derived from an EMBL/GenBank/DDBJ whole genome shotgun (WGS) entry which is preliminary data.</text>
</comment>
<organism evidence="1 2">
    <name type="scientific">Telluria aromaticivorans</name>
    <dbReference type="NCBI Taxonomy" id="2725995"/>
    <lineage>
        <taxon>Bacteria</taxon>
        <taxon>Pseudomonadati</taxon>
        <taxon>Pseudomonadota</taxon>
        <taxon>Betaproteobacteria</taxon>
        <taxon>Burkholderiales</taxon>
        <taxon>Oxalobacteraceae</taxon>
        <taxon>Telluria group</taxon>
        <taxon>Telluria</taxon>
    </lineage>
</organism>
<sequence length="43" mass="5053">MINIAYNWHRPVPHKMAPSITISDNYGKIETTNLTRRELVGKW</sequence>
<proteinExistence type="predicted"/>
<evidence type="ECO:0000313" key="2">
    <source>
        <dbReference type="Proteomes" id="UP000533905"/>
    </source>
</evidence>
<gene>
    <name evidence="1" type="ORF">HGB41_06985</name>
</gene>
<dbReference type="InterPro" id="IPR023107">
    <property type="entry name" value="Atu2299-like_dom_sf"/>
</dbReference>
<reference evidence="1 2" key="1">
    <citation type="submission" date="2020-04" db="EMBL/GenBank/DDBJ databases">
        <title>Massilia sp. nov., a cold adapted bacteria isolated from Arctic soil.</title>
        <authorList>
            <person name="Son J."/>
            <person name="Ka J.-O."/>
        </authorList>
    </citation>
    <scope>NUCLEOTIDE SEQUENCE [LARGE SCALE GENOMIC DNA]</scope>
    <source>
        <strain evidence="1 2">ML15P13</strain>
    </source>
</reference>
<dbReference type="Proteomes" id="UP000533905">
    <property type="component" value="Unassembled WGS sequence"/>
</dbReference>
<dbReference type="EMBL" id="JABAIV010000002">
    <property type="protein sequence ID" value="NNG22746.1"/>
    <property type="molecule type" value="Genomic_DNA"/>
</dbReference>
<accession>A0A7Y2JXI5</accession>
<protein>
    <submittedName>
        <fullName evidence="1">DUF2026 family protein</fullName>
    </submittedName>
</protein>
<name>A0A7Y2JXI5_9BURK</name>
<dbReference type="InterPro" id="IPR018599">
    <property type="entry name" value="DUF2026"/>
</dbReference>
<dbReference type="SUPFAM" id="SSF54001">
    <property type="entry name" value="Cysteine proteinases"/>
    <property type="match status" value="1"/>
</dbReference>
<dbReference type="Pfam" id="PF09641">
    <property type="entry name" value="DUF2026"/>
    <property type="match status" value="1"/>
</dbReference>
<dbReference type="Gene3D" id="3.10.550.10">
    <property type="entry name" value="Hypothetical protein Atu2299"/>
    <property type="match status" value="1"/>
</dbReference>
<keyword evidence="2" id="KW-1185">Reference proteome</keyword>
<evidence type="ECO:0000313" key="1">
    <source>
        <dbReference type="EMBL" id="NNG22746.1"/>
    </source>
</evidence>